<keyword evidence="1" id="KW-1133">Transmembrane helix</keyword>
<gene>
    <name evidence="2" type="ORF">G5C51_04610</name>
</gene>
<accession>A0A6G4TUG7</accession>
<name>A0A6G4TUG7_9ACTN</name>
<protein>
    <submittedName>
        <fullName evidence="2">Uncharacterized protein</fullName>
    </submittedName>
</protein>
<evidence type="ECO:0000313" key="3">
    <source>
        <dbReference type="Proteomes" id="UP000481583"/>
    </source>
</evidence>
<evidence type="ECO:0000313" key="2">
    <source>
        <dbReference type="EMBL" id="NGN63190.1"/>
    </source>
</evidence>
<keyword evidence="1" id="KW-0812">Transmembrane</keyword>
<dbReference type="EMBL" id="JAAKZV010000010">
    <property type="protein sequence ID" value="NGN63190.1"/>
    <property type="molecule type" value="Genomic_DNA"/>
</dbReference>
<dbReference type="AlphaFoldDB" id="A0A6G4TUG7"/>
<sequence>MNNVINFAAGQGATPLAADGFLDWLGNIGTDMTGLILKVGIPGLCVLFVLVVGWRTRAPGPTIAAVLLAAVVWGGAWNLDQLSELAGNDISDYNDEAPRDGDWGGTNNWGK</sequence>
<dbReference type="Proteomes" id="UP000481583">
    <property type="component" value="Unassembled WGS sequence"/>
</dbReference>
<proteinExistence type="predicted"/>
<keyword evidence="1" id="KW-0472">Membrane</keyword>
<keyword evidence="3" id="KW-1185">Reference proteome</keyword>
<comment type="caution">
    <text evidence="2">The sequence shown here is derived from an EMBL/GenBank/DDBJ whole genome shotgun (WGS) entry which is preliminary data.</text>
</comment>
<evidence type="ECO:0000256" key="1">
    <source>
        <dbReference type="SAM" id="Phobius"/>
    </source>
</evidence>
<organism evidence="2 3">
    <name type="scientific">Streptomyces coryli</name>
    <dbReference type="NCBI Taxonomy" id="1128680"/>
    <lineage>
        <taxon>Bacteria</taxon>
        <taxon>Bacillati</taxon>
        <taxon>Actinomycetota</taxon>
        <taxon>Actinomycetes</taxon>
        <taxon>Kitasatosporales</taxon>
        <taxon>Streptomycetaceae</taxon>
        <taxon>Streptomyces</taxon>
    </lineage>
</organism>
<reference evidence="2 3" key="1">
    <citation type="submission" date="2020-02" db="EMBL/GenBank/DDBJ databases">
        <title>Whole-genome analyses of novel actinobacteria.</title>
        <authorList>
            <person name="Sahin N."/>
        </authorList>
    </citation>
    <scope>NUCLEOTIDE SEQUENCE [LARGE SCALE GENOMIC DNA]</scope>
    <source>
        <strain evidence="2 3">A7024</strain>
    </source>
</reference>
<dbReference type="RefSeq" id="WP_165232061.1">
    <property type="nucleotide sequence ID" value="NZ_JAAKZV010000010.1"/>
</dbReference>
<feature type="transmembrane region" description="Helical" evidence="1">
    <location>
        <begin position="35"/>
        <end position="54"/>
    </location>
</feature>